<organism evidence="2 3">
    <name type="scientific">Adineta steineri</name>
    <dbReference type="NCBI Taxonomy" id="433720"/>
    <lineage>
        <taxon>Eukaryota</taxon>
        <taxon>Metazoa</taxon>
        <taxon>Spiralia</taxon>
        <taxon>Gnathifera</taxon>
        <taxon>Rotifera</taxon>
        <taxon>Eurotatoria</taxon>
        <taxon>Bdelloidea</taxon>
        <taxon>Adinetida</taxon>
        <taxon>Adinetidae</taxon>
        <taxon>Adineta</taxon>
    </lineage>
</organism>
<gene>
    <name evidence="2" type="ORF">KXQ929_LOCUS43694</name>
</gene>
<evidence type="ECO:0000313" key="2">
    <source>
        <dbReference type="EMBL" id="CAF4267481.1"/>
    </source>
</evidence>
<dbReference type="Proteomes" id="UP000663868">
    <property type="component" value="Unassembled WGS sequence"/>
</dbReference>
<name>A0A820FNN8_9BILA</name>
<feature type="region of interest" description="Disordered" evidence="1">
    <location>
        <begin position="55"/>
        <end position="96"/>
    </location>
</feature>
<evidence type="ECO:0000256" key="1">
    <source>
        <dbReference type="SAM" id="MobiDB-lite"/>
    </source>
</evidence>
<feature type="compositionally biased region" description="Low complexity" evidence="1">
    <location>
        <begin position="55"/>
        <end position="71"/>
    </location>
</feature>
<protein>
    <submittedName>
        <fullName evidence="2">Uncharacterized protein</fullName>
    </submittedName>
</protein>
<evidence type="ECO:0000313" key="3">
    <source>
        <dbReference type="Proteomes" id="UP000663868"/>
    </source>
</evidence>
<dbReference type="EMBL" id="CAJOBB010011850">
    <property type="protein sequence ID" value="CAF4267481.1"/>
    <property type="molecule type" value="Genomic_DNA"/>
</dbReference>
<accession>A0A820FNN8</accession>
<sequence length="96" mass="10387">MSVVDTPKPISEYTQNEVAIDNEKLSTGVEIILEPISEMNSPVAQHVLADNSTSALPISSSSHPTSSNFSRSHGKTWRNIGTSDRHKISTSVSYST</sequence>
<dbReference type="AlphaFoldDB" id="A0A820FNN8"/>
<comment type="caution">
    <text evidence="2">The sequence shown here is derived from an EMBL/GenBank/DDBJ whole genome shotgun (WGS) entry which is preliminary data.</text>
</comment>
<reference evidence="2" key="1">
    <citation type="submission" date="2021-02" db="EMBL/GenBank/DDBJ databases">
        <authorList>
            <person name="Nowell W R."/>
        </authorList>
    </citation>
    <scope>NUCLEOTIDE SEQUENCE</scope>
</reference>
<proteinExistence type="predicted"/>